<proteinExistence type="predicted"/>
<sequence length="106" mass="12430">MCFPTYSSTLLLQHWFGSTSLIRSLFSFYFHLRALAEQSEGILRIQIGFTTATTILCCTRLCCQSHHRRTMGLRPMTRLLDKFIFPFSVFSYFKFCISFQNSFICI</sequence>
<reference evidence="1" key="2">
    <citation type="submission" date="2023-04" db="EMBL/GenBank/DDBJ databases">
        <authorList>
            <person name="Bruccoleri R.E."/>
            <person name="Oakeley E.J."/>
            <person name="Faust A.-M."/>
            <person name="Dessus-Babus S."/>
            <person name="Altorfer M."/>
            <person name="Burckhardt D."/>
            <person name="Oertli M."/>
            <person name="Naumann U."/>
            <person name="Petersen F."/>
            <person name="Wong J."/>
        </authorList>
    </citation>
    <scope>NUCLEOTIDE SEQUENCE</scope>
    <source>
        <strain evidence="1">GSM-AAB239-AS_SAM_17_03QT</strain>
        <tissue evidence="1">Leaf</tissue>
    </source>
</reference>
<gene>
    <name evidence="1" type="ORF">M6B38_337525</name>
</gene>
<dbReference type="EMBL" id="JANAVB010014796">
    <property type="protein sequence ID" value="KAJ6834053.1"/>
    <property type="molecule type" value="Genomic_DNA"/>
</dbReference>
<name>A0AAX6GZR0_IRIPA</name>
<evidence type="ECO:0000313" key="1">
    <source>
        <dbReference type="EMBL" id="KAJ6834053.1"/>
    </source>
</evidence>
<comment type="caution">
    <text evidence="1">The sequence shown here is derived from an EMBL/GenBank/DDBJ whole genome shotgun (WGS) entry which is preliminary data.</text>
</comment>
<evidence type="ECO:0000313" key="2">
    <source>
        <dbReference type="Proteomes" id="UP001140949"/>
    </source>
</evidence>
<dbReference type="Proteomes" id="UP001140949">
    <property type="component" value="Unassembled WGS sequence"/>
</dbReference>
<organism evidence="1 2">
    <name type="scientific">Iris pallida</name>
    <name type="common">Sweet iris</name>
    <dbReference type="NCBI Taxonomy" id="29817"/>
    <lineage>
        <taxon>Eukaryota</taxon>
        <taxon>Viridiplantae</taxon>
        <taxon>Streptophyta</taxon>
        <taxon>Embryophyta</taxon>
        <taxon>Tracheophyta</taxon>
        <taxon>Spermatophyta</taxon>
        <taxon>Magnoliopsida</taxon>
        <taxon>Liliopsida</taxon>
        <taxon>Asparagales</taxon>
        <taxon>Iridaceae</taxon>
        <taxon>Iridoideae</taxon>
        <taxon>Irideae</taxon>
        <taxon>Iris</taxon>
    </lineage>
</organism>
<accession>A0AAX6GZR0</accession>
<keyword evidence="2" id="KW-1185">Reference proteome</keyword>
<protein>
    <submittedName>
        <fullName evidence="1">Uncharacterized protein</fullName>
    </submittedName>
</protein>
<reference evidence="1" key="1">
    <citation type="journal article" date="2023" name="GigaByte">
        <title>Genome assembly of the bearded iris, Iris pallida Lam.</title>
        <authorList>
            <person name="Bruccoleri R.E."/>
            <person name="Oakeley E.J."/>
            <person name="Faust A.M.E."/>
            <person name="Altorfer M."/>
            <person name="Dessus-Babus S."/>
            <person name="Burckhardt D."/>
            <person name="Oertli M."/>
            <person name="Naumann U."/>
            <person name="Petersen F."/>
            <person name="Wong J."/>
        </authorList>
    </citation>
    <scope>NUCLEOTIDE SEQUENCE</scope>
    <source>
        <strain evidence="1">GSM-AAB239-AS_SAM_17_03QT</strain>
    </source>
</reference>
<dbReference type="AlphaFoldDB" id="A0AAX6GZR0"/>